<dbReference type="WBParaSite" id="PS1159_v2.g20683.t2">
    <property type="protein sequence ID" value="PS1159_v2.g20683.t2"/>
    <property type="gene ID" value="PS1159_v2.g20683"/>
</dbReference>
<accession>A0AC35FTE2</accession>
<organism evidence="1 2">
    <name type="scientific">Panagrolaimus sp. PS1159</name>
    <dbReference type="NCBI Taxonomy" id="55785"/>
    <lineage>
        <taxon>Eukaryota</taxon>
        <taxon>Metazoa</taxon>
        <taxon>Ecdysozoa</taxon>
        <taxon>Nematoda</taxon>
        <taxon>Chromadorea</taxon>
        <taxon>Rhabditida</taxon>
        <taxon>Tylenchina</taxon>
        <taxon>Panagrolaimomorpha</taxon>
        <taxon>Panagrolaimoidea</taxon>
        <taxon>Panagrolaimidae</taxon>
        <taxon>Panagrolaimus</taxon>
    </lineage>
</organism>
<reference evidence="2" key="1">
    <citation type="submission" date="2022-11" db="UniProtKB">
        <authorList>
            <consortium name="WormBaseParasite"/>
        </authorList>
    </citation>
    <scope>IDENTIFICATION</scope>
</reference>
<dbReference type="Proteomes" id="UP000887580">
    <property type="component" value="Unplaced"/>
</dbReference>
<name>A0AC35FTE2_9BILA</name>
<sequence>MTVTIPDLPKYLHDFPESFKIQKDPTDPSRLLNVFLPSNFEKFKQFIAKVTDISPEIEYPIKDVNRTFLASPTDSSVINVHGLNAGHQYSIAVFGRIEGDSQLIKEESVIMDPLSLDFHSHGSSILVTHSNITMRTMKPEKALQDTFRVEYVQLDPPKRYPILDVHDIMEQKDVELYLGNLNPGRDYDVMVTSLRNGLPSQPWKGVITTRPLKPGQLLVQEINATCVNFSWILPAESGADRFKIAYGILKDKTDNMIKIEVPYSQQQIELCNRIIPGYPYIFVVIAEKSNQISDASTISHTIKPLPAEELKIVPDFEKGKYRIETILPSKDQSKIDKCLITVSSEKLERMEDVSKIEEFDNEKIRCISYMPLIPGQRYEISAATQSGQSIGTKIFRSLAVDPGFNMKAFGLILAENKGILRLEWPPSEVQMLKIKDLWAKIVGNSTQLHLKVDPHIYPTSVSTSALLGSQGLEAQMKDSVRQVETTPSASETSVIVDHLRRGACYKIQMYTVTSSGIVSTNRFEQFLRMSAPIVNLGIEQITKNTAVLKINVVTNQEKQYAVSSDISDCNFNVVVMDTQSTVIYDRTLRMQDSTMPSILLEGLRPFHKYSINSQIICGDSADQICGQKTRVISQLNFETSQDRPADQICGQKTRVISQLNFETSQDRPGPVQNLSVKALNPYSVQASWQPPALPNGIITHYIINVNPTDPSEKPWTVNVGANLYSGNDKTVEAVVDNLVGGQSYQISSQAVTEAGIGDLPAASDSIRIEMPIMAPPRPASRVEILLNTVRSTDLTIRYNTIMFSTKHGLLTKTAIIVAQVSPDGKTNENWLFDSPNKTLTWGQVQRFDIWPPYVALETPVEPLKRFSPRPVSEPLKRFSPRPVSEVIGIDTACNEQDPYSICNGKLKPGSGYRFKLRLYTAPNLWTDTLYSDVVVTVL</sequence>
<evidence type="ECO:0000313" key="1">
    <source>
        <dbReference type="Proteomes" id="UP000887580"/>
    </source>
</evidence>
<protein>
    <submittedName>
        <fullName evidence="2">Fibronectin type-III domain-containing protein</fullName>
    </submittedName>
</protein>
<evidence type="ECO:0000313" key="2">
    <source>
        <dbReference type="WBParaSite" id="PS1159_v2.g20683.t2"/>
    </source>
</evidence>
<proteinExistence type="predicted"/>